<keyword evidence="2" id="KW-1185">Reference proteome</keyword>
<dbReference type="Proteomes" id="UP000198990">
    <property type="component" value="Unassembled WGS sequence"/>
</dbReference>
<proteinExistence type="predicted"/>
<dbReference type="AlphaFoldDB" id="A0A1H7I304"/>
<dbReference type="EMBL" id="FNZN01000001">
    <property type="protein sequence ID" value="SEK56734.1"/>
    <property type="molecule type" value="Genomic_DNA"/>
</dbReference>
<dbReference type="RefSeq" id="WP_091619930.1">
    <property type="nucleotide sequence ID" value="NZ_FNZN01000001.1"/>
</dbReference>
<evidence type="ECO:0000313" key="1">
    <source>
        <dbReference type="EMBL" id="SEK56734.1"/>
    </source>
</evidence>
<reference evidence="2" key="1">
    <citation type="submission" date="2016-10" db="EMBL/GenBank/DDBJ databases">
        <authorList>
            <person name="Varghese N."/>
            <person name="Submissions S."/>
        </authorList>
    </citation>
    <scope>NUCLEOTIDE SEQUENCE [LARGE SCALE GENOMIC DNA]</scope>
    <source>
        <strain evidence="2">DSM 16471</strain>
    </source>
</reference>
<organism evidence="1 2">
    <name type="scientific">Maribacter orientalis</name>
    <dbReference type="NCBI Taxonomy" id="228957"/>
    <lineage>
        <taxon>Bacteria</taxon>
        <taxon>Pseudomonadati</taxon>
        <taxon>Bacteroidota</taxon>
        <taxon>Flavobacteriia</taxon>
        <taxon>Flavobacteriales</taxon>
        <taxon>Flavobacteriaceae</taxon>
        <taxon>Maribacter</taxon>
    </lineage>
</organism>
<gene>
    <name evidence="1" type="ORF">SAMN04488008_101724</name>
</gene>
<protein>
    <submittedName>
        <fullName evidence="1">Outer membrane protein</fullName>
    </submittedName>
</protein>
<dbReference type="OrthoDB" id="9811587at2"/>
<accession>A0A1H7I304</accession>
<dbReference type="Gene3D" id="1.20.1600.10">
    <property type="entry name" value="Outer membrane efflux proteins (OEP)"/>
    <property type="match status" value="1"/>
</dbReference>
<dbReference type="SUPFAM" id="SSF56954">
    <property type="entry name" value="Outer membrane efflux proteins (OEP)"/>
    <property type="match status" value="1"/>
</dbReference>
<sequence>MKLYILIVSILFAQLAFTYEFETKSESKIWSLQDCISYAIVNNITVKGTKSNKGISEVDYRRSKSVKLPNLFGSASQNFSNDPITSDYETVQIDNTN</sequence>
<evidence type="ECO:0000313" key="2">
    <source>
        <dbReference type="Proteomes" id="UP000198990"/>
    </source>
</evidence>
<dbReference type="STRING" id="228957.SAMN04488008_101724"/>
<name>A0A1H7I304_9FLAO</name>